<dbReference type="STRING" id="1121316.SAMN02745207_00001"/>
<accession>A0A1M5QCY9</accession>
<dbReference type="AlphaFoldDB" id="A0A1M5QCY9"/>
<name>A0A1M5QCY9_9CLOT</name>
<dbReference type="Pfam" id="PF14242">
    <property type="entry name" value="DUF4342"/>
    <property type="match status" value="1"/>
</dbReference>
<feature type="region of interest" description="Disordered" evidence="1">
    <location>
        <begin position="162"/>
        <end position="181"/>
    </location>
</feature>
<dbReference type="Proteomes" id="UP000184447">
    <property type="component" value="Unassembled WGS sequence"/>
</dbReference>
<sequence>MSEVTLEKIDIIKERSGVSYKEAKEALLATDGDVLEALIYIENNQSGVTETVFSSFEDFKQWIKEILEKGNINRIKVKKGSKVIMDIPVTAGVAVSLVSLFFRELLVLGVVTALVTKITVEITKADGSVEVVNSIIKNKADDVKNKMNDLASEVKEKMGDLSKDVKDKLDNSNKKVENDDENVYQYTVTFEDVEEATKEKKEEEKEEEEK</sequence>
<feature type="domain" description="DUF4342" evidence="2">
    <location>
        <begin position="49"/>
        <end position="124"/>
    </location>
</feature>
<dbReference type="CDD" id="cd14360">
    <property type="entry name" value="UBA_NAC_like_bac"/>
    <property type="match status" value="1"/>
</dbReference>
<reference evidence="3 4" key="1">
    <citation type="submission" date="2016-11" db="EMBL/GenBank/DDBJ databases">
        <authorList>
            <person name="Jaros S."/>
            <person name="Januszkiewicz K."/>
            <person name="Wedrychowicz H."/>
        </authorList>
    </citation>
    <scope>NUCLEOTIDE SEQUENCE [LARGE SCALE GENOMIC DNA]</scope>
    <source>
        <strain evidence="3 4">DSM 8605</strain>
    </source>
</reference>
<dbReference type="EMBL" id="FQXM01000002">
    <property type="protein sequence ID" value="SHH11780.1"/>
    <property type="molecule type" value="Genomic_DNA"/>
</dbReference>
<evidence type="ECO:0000259" key="2">
    <source>
        <dbReference type="Pfam" id="PF14242"/>
    </source>
</evidence>
<protein>
    <recommendedName>
        <fullName evidence="2">DUF4342 domain-containing protein</fullName>
    </recommendedName>
</protein>
<proteinExistence type="predicted"/>
<evidence type="ECO:0000313" key="3">
    <source>
        <dbReference type="EMBL" id="SHH11780.1"/>
    </source>
</evidence>
<dbReference type="InterPro" id="IPR009060">
    <property type="entry name" value="UBA-like_sf"/>
</dbReference>
<dbReference type="SUPFAM" id="SSF46934">
    <property type="entry name" value="UBA-like"/>
    <property type="match status" value="1"/>
</dbReference>
<evidence type="ECO:0000256" key="1">
    <source>
        <dbReference type="SAM" id="MobiDB-lite"/>
    </source>
</evidence>
<dbReference type="OrthoDB" id="129626at2"/>
<gene>
    <name evidence="3" type="ORF">SAMN02745207_00001</name>
</gene>
<feature type="compositionally biased region" description="Basic and acidic residues" evidence="1">
    <location>
        <begin position="162"/>
        <end position="177"/>
    </location>
</feature>
<dbReference type="InterPro" id="IPR025642">
    <property type="entry name" value="DUF4342"/>
</dbReference>
<dbReference type="RefSeq" id="WP_073335705.1">
    <property type="nucleotide sequence ID" value="NZ_FQXM01000002.1"/>
</dbReference>
<evidence type="ECO:0000313" key="4">
    <source>
        <dbReference type="Proteomes" id="UP000184447"/>
    </source>
</evidence>
<organism evidence="3 4">
    <name type="scientific">Clostridium grantii DSM 8605</name>
    <dbReference type="NCBI Taxonomy" id="1121316"/>
    <lineage>
        <taxon>Bacteria</taxon>
        <taxon>Bacillati</taxon>
        <taxon>Bacillota</taxon>
        <taxon>Clostridia</taxon>
        <taxon>Eubacteriales</taxon>
        <taxon>Clostridiaceae</taxon>
        <taxon>Clostridium</taxon>
    </lineage>
</organism>
<dbReference type="Gene3D" id="1.10.8.10">
    <property type="entry name" value="DNA helicase RuvA subunit, C-terminal domain"/>
    <property type="match status" value="1"/>
</dbReference>
<keyword evidence="4" id="KW-1185">Reference proteome</keyword>